<feature type="transmembrane region" description="Helical" evidence="8">
    <location>
        <begin position="366"/>
        <end position="386"/>
    </location>
</feature>
<feature type="transmembrane region" description="Helical" evidence="8">
    <location>
        <begin position="278"/>
        <end position="297"/>
    </location>
</feature>
<feature type="transmembrane region" description="Helical" evidence="8">
    <location>
        <begin position="251"/>
        <end position="271"/>
    </location>
</feature>
<dbReference type="PANTHER" id="PTHR23517:SF2">
    <property type="entry name" value="MULTIDRUG RESISTANCE PROTEIN MDTH"/>
    <property type="match status" value="1"/>
</dbReference>
<comment type="subcellular location">
    <subcellularLocation>
        <location evidence="1">Cell membrane</location>
        <topology evidence="1">Multi-pass membrane protein</topology>
    </subcellularLocation>
</comment>
<feature type="transmembrane region" description="Helical" evidence="8">
    <location>
        <begin position="84"/>
        <end position="109"/>
    </location>
</feature>
<feature type="transmembrane region" description="Helical" evidence="8">
    <location>
        <begin position="339"/>
        <end position="360"/>
    </location>
</feature>
<keyword evidence="3" id="KW-1003">Cell membrane</keyword>
<evidence type="ECO:0000259" key="9">
    <source>
        <dbReference type="PROSITE" id="PS50850"/>
    </source>
</evidence>
<evidence type="ECO:0000313" key="11">
    <source>
        <dbReference type="Proteomes" id="UP001621512"/>
    </source>
</evidence>
<feature type="transmembrane region" description="Helical" evidence="8">
    <location>
        <begin position="303"/>
        <end position="327"/>
    </location>
</feature>
<dbReference type="Gene3D" id="1.20.1250.20">
    <property type="entry name" value="MFS general substrate transporter like domains"/>
    <property type="match status" value="1"/>
</dbReference>
<accession>A0ABZ1MQS2</accession>
<dbReference type="InterPro" id="IPR020846">
    <property type="entry name" value="MFS_dom"/>
</dbReference>
<dbReference type="PROSITE" id="PS50850">
    <property type="entry name" value="MFS"/>
    <property type="match status" value="1"/>
</dbReference>
<evidence type="ECO:0000256" key="5">
    <source>
        <dbReference type="ARBA" id="ARBA00022989"/>
    </source>
</evidence>
<evidence type="ECO:0000256" key="6">
    <source>
        <dbReference type="ARBA" id="ARBA00023136"/>
    </source>
</evidence>
<feature type="transmembrane region" description="Helical" evidence="8">
    <location>
        <begin position="159"/>
        <end position="180"/>
    </location>
</feature>
<gene>
    <name evidence="10" type="ORF">OHU35_26830</name>
</gene>
<evidence type="ECO:0000313" key="10">
    <source>
        <dbReference type="EMBL" id="WTW29455.1"/>
    </source>
</evidence>
<protein>
    <submittedName>
        <fullName evidence="10">MFS transporter</fullName>
    </submittedName>
</protein>
<dbReference type="Pfam" id="PF07690">
    <property type="entry name" value="MFS_1"/>
    <property type="match status" value="1"/>
</dbReference>
<keyword evidence="6 8" id="KW-0472">Membrane</keyword>
<dbReference type="InterPro" id="IPR036259">
    <property type="entry name" value="MFS_trans_sf"/>
</dbReference>
<feature type="transmembrane region" description="Helical" evidence="8">
    <location>
        <begin position="42"/>
        <end position="64"/>
    </location>
</feature>
<reference evidence="10 11" key="1">
    <citation type="submission" date="2022-10" db="EMBL/GenBank/DDBJ databases">
        <title>The complete genomes of actinobacterial strains from the NBC collection.</title>
        <authorList>
            <person name="Joergensen T.S."/>
            <person name="Alvarez Arevalo M."/>
            <person name="Sterndorff E.B."/>
            <person name="Faurdal D."/>
            <person name="Vuksanovic O."/>
            <person name="Mourched A.-S."/>
            <person name="Charusanti P."/>
            <person name="Shaw S."/>
            <person name="Blin K."/>
            <person name="Weber T."/>
        </authorList>
    </citation>
    <scope>NUCLEOTIDE SEQUENCE [LARGE SCALE GENOMIC DNA]</scope>
    <source>
        <strain evidence="10 11">NBC_00017</strain>
    </source>
</reference>
<feature type="transmembrane region" description="Helical" evidence="8">
    <location>
        <begin position="6"/>
        <end position="30"/>
    </location>
</feature>
<organism evidence="10 11">
    <name type="scientific">Streptomyces purpurascens</name>
    <dbReference type="NCBI Taxonomy" id="1924"/>
    <lineage>
        <taxon>Bacteria</taxon>
        <taxon>Bacillati</taxon>
        <taxon>Actinomycetota</taxon>
        <taxon>Actinomycetes</taxon>
        <taxon>Kitasatosporales</taxon>
        <taxon>Streptomycetaceae</taxon>
        <taxon>Streptomyces</taxon>
    </lineage>
</organism>
<keyword evidence="2" id="KW-0813">Transport</keyword>
<feature type="compositionally biased region" description="Polar residues" evidence="7">
    <location>
        <begin position="409"/>
        <end position="418"/>
    </location>
</feature>
<sequence length="429" mass="43996">MALPKAFWLLWFGQTVSRLGTLAPAFLVLYMEQDGLVAPGTTPLIVGLFGAGVVLSGLVGGAVADLIGPRRTIVAAQPVTAAMALLFAVAENVVALCALSLITGFLSSVDRPAGAGLISAIVPQEQFSKAYSLFLVGFNIGMSLSPVFSGFLLEVSPGALFVVWAASSLVYAALVFAVPADPPPAQGADRPAGAAAALKAAARGIAEPFRTPVLVAFLLLTFLLACIYLQVNSALPLDMRASGLSTGDIGFVLAVNAVLSVLLLPLVPRLVGGLRAHVPLILAAVFMALGFGGNALAGGMVSFTVATVVWTLGEVLWAPMSATFIADRAPAGRSGTYQGSYFFAWNAAFVVGSPAGLALAHSHGYGALWMSVLGLGLVVTAGFTLLPRLAGFVTKPGPDSDSDPDSGLDTESVTTARATTPEPLTRETR</sequence>
<dbReference type="InterPro" id="IPR050171">
    <property type="entry name" value="MFS_Transporters"/>
</dbReference>
<dbReference type="PANTHER" id="PTHR23517">
    <property type="entry name" value="RESISTANCE PROTEIN MDTM, PUTATIVE-RELATED-RELATED"/>
    <property type="match status" value="1"/>
</dbReference>
<keyword evidence="4 8" id="KW-0812">Transmembrane</keyword>
<feature type="transmembrane region" description="Helical" evidence="8">
    <location>
        <begin position="213"/>
        <end position="231"/>
    </location>
</feature>
<evidence type="ECO:0000256" key="4">
    <source>
        <dbReference type="ARBA" id="ARBA00022692"/>
    </source>
</evidence>
<name>A0ABZ1MQS2_STREF</name>
<keyword evidence="11" id="KW-1185">Reference proteome</keyword>
<dbReference type="InterPro" id="IPR011701">
    <property type="entry name" value="MFS"/>
</dbReference>
<evidence type="ECO:0000256" key="3">
    <source>
        <dbReference type="ARBA" id="ARBA00022475"/>
    </source>
</evidence>
<evidence type="ECO:0000256" key="2">
    <source>
        <dbReference type="ARBA" id="ARBA00022448"/>
    </source>
</evidence>
<evidence type="ECO:0000256" key="1">
    <source>
        <dbReference type="ARBA" id="ARBA00004651"/>
    </source>
</evidence>
<feature type="domain" description="Major facilitator superfamily (MFS) profile" evidence="9">
    <location>
        <begin position="6"/>
        <end position="399"/>
    </location>
</feature>
<dbReference type="SUPFAM" id="SSF103473">
    <property type="entry name" value="MFS general substrate transporter"/>
    <property type="match status" value="1"/>
</dbReference>
<proteinExistence type="predicted"/>
<feature type="region of interest" description="Disordered" evidence="7">
    <location>
        <begin position="395"/>
        <end position="429"/>
    </location>
</feature>
<dbReference type="EMBL" id="CP108341">
    <property type="protein sequence ID" value="WTW29455.1"/>
    <property type="molecule type" value="Genomic_DNA"/>
</dbReference>
<evidence type="ECO:0000256" key="8">
    <source>
        <dbReference type="SAM" id="Phobius"/>
    </source>
</evidence>
<keyword evidence="5 8" id="KW-1133">Transmembrane helix</keyword>
<evidence type="ECO:0000256" key="7">
    <source>
        <dbReference type="SAM" id="MobiDB-lite"/>
    </source>
</evidence>
<dbReference type="Proteomes" id="UP001621512">
    <property type="component" value="Chromosome"/>
</dbReference>
<dbReference type="RefSeq" id="WP_359886995.1">
    <property type="nucleotide sequence ID" value="NZ_CP108341.1"/>
</dbReference>